<feature type="transmembrane region" description="Helical" evidence="5">
    <location>
        <begin position="20"/>
        <end position="43"/>
    </location>
</feature>
<evidence type="ECO:0000313" key="7">
    <source>
        <dbReference type="Proteomes" id="UP000589292"/>
    </source>
</evidence>
<keyword evidence="4 5" id="KW-0472">Membrane</keyword>
<evidence type="ECO:0000256" key="1">
    <source>
        <dbReference type="ARBA" id="ARBA00004141"/>
    </source>
</evidence>
<evidence type="ECO:0000256" key="4">
    <source>
        <dbReference type="ARBA" id="ARBA00023136"/>
    </source>
</evidence>
<proteinExistence type="predicted"/>
<dbReference type="GO" id="GO:0016020">
    <property type="term" value="C:membrane"/>
    <property type="evidence" value="ECO:0007669"/>
    <property type="project" value="UniProtKB-SubCell"/>
</dbReference>
<keyword evidence="2 5" id="KW-0812">Transmembrane</keyword>
<feature type="transmembrane region" description="Helical" evidence="5">
    <location>
        <begin position="63"/>
        <end position="82"/>
    </location>
</feature>
<evidence type="ECO:0000256" key="3">
    <source>
        <dbReference type="ARBA" id="ARBA00022989"/>
    </source>
</evidence>
<evidence type="ECO:0008006" key="8">
    <source>
        <dbReference type="Google" id="ProtNLM"/>
    </source>
</evidence>
<accession>A0A7V8RBP5</accession>
<name>A0A7V8RBP5_9SPHN</name>
<comment type="caution">
    <text evidence="6">The sequence shown here is derived from an EMBL/GenBank/DDBJ whole genome shotgun (WGS) entry which is preliminary data.</text>
</comment>
<protein>
    <recommendedName>
        <fullName evidence="8">DoxX family protein</fullName>
    </recommendedName>
</protein>
<keyword evidence="3 5" id="KW-1133">Transmembrane helix</keyword>
<evidence type="ECO:0000256" key="2">
    <source>
        <dbReference type="ARBA" id="ARBA00022692"/>
    </source>
</evidence>
<comment type="subcellular location">
    <subcellularLocation>
        <location evidence="1">Membrane</location>
        <topology evidence="1">Multi-pass membrane protein</topology>
    </subcellularLocation>
</comment>
<dbReference type="EMBL" id="VDES01000001">
    <property type="protein sequence ID" value="MBA1373504.1"/>
    <property type="molecule type" value="Genomic_DNA"/>
</dbReference>
<reference evidence="6 7" key="1">
    <citation type="journal article" date="1994" name="Int. J. Syst. Bacteriol.">
        <title>Phylogenetic positions of novel aerobic, bacteriochlorophyll a-containing bacteria and description of Roseococcus thiosulfatophilus gen. nov., sp. nov., Erythromicrobium ramosum gen. nov., sp. nov., and Erythrobacter litoralis sp. nov.</title>
        <authorList>
            <person name="Yurkov V."/>
            <person name="Stackebrandt E."/>
            <person name="Holmes A."/>
            <person name="Fuerst J.A."/>
            <person name="Hugenholtz P."/>
            <person name="Golecki J."/>
            <person name="Gad'on N."/>
            <person name="Gorlenko V.M."/>
            <person name="Kompantseva E.I."/>
            <person name="Drews G."/>
        </authorList>
    </citation>
    <scope>NUCLEOTIDE SEQUENCE [LARGE SCALE GENOMIC DNA]</scope>
    <source>
        <strain evidence="6 7">KR-99</strain>
    </source>
</reference>
<dbReference type="Pfam" id="PF13564">
    <property type="entry name" value="DoxX_2"/>
    <property type="match status" value="1"/>
</dbReference>
<sequence>MYFSKRDDNRESRVPVRSLLTVLAILIATLLAAFFAFVGYHKAFAPLAELAQHRVWTLALPEWAGRAVGWSELLLAAVLLGFALPRLRLWAAGAALLLIINQCVAAAVHWSSGEGDALPQNAVLVLLLGLVGLVAWLQQKPMGETS</sequence>
<keyword evidence="7" id="KW-1185">Reference proteome</keyword>
<dbReference type="Proteomes" id="UP000589292">
    <property type="component" value="Unassembled WGS sequence"/>
</dbReference>
<feature type="transmembrane region" description="Helical" evidence="5">
    <location>
        <begin position="117"/>
        <end position="137"/>
    </location>
</feature>
<evidence type="ECO:0000313" key="6">
    <source>
        <dbReference type="EMBL" id="MBA1373504.1"/>
    </source>
</evidence>
<organism evidence="6 7">
    <name type="scientific">Sphingomonas ursincola</name>
    <dbReference type="NCBI Taxonomy" id="56361"/>
    <lineage>
        <taxon>Bacteria</taxon>
        <taxon>Pseudomonadati</taxon>
        <taxon>Pseudomonadota</taxon>
        <taxon>Alphaproteobacteria</taxon>
        <taxon>Sphingomonadales</taxon>
        <taxon>Sphingomonadaceae</taxon>
        <taxon>Sphingomonas</taxon>
    </lineage>
</organism>
<feature type="transmembrane region" description="Helical" evidence="5">
    <location>
        <begin position="89"/>
        <end position="111"/>
    </location>
</feature>
<dbReference type="AlphaFoldDB" id="A0A7V8RBP5"/>
<dbReference type="InterPro" id="IPR032808">
    <property type="entry name" value="DoxX"/>
</dbReference>
<gene>
    <name evidence="6" type="ORF">FG486_04085</name>
</gene>
<evidence type="ECO:0000256" key="5">
    <source>
        <dbReference type="SAM" id="Phobius"/>
    </source>
</evidence>